<accession>A0A6L9Y737</accession>
<evidence type="ECO:0000313" key="2">
    <source>
        <dbReference type="Proteomes" id="UP000477651"/>
    </source>
</evidence>
<dbReference type="RefSeq" id="WP_163764295.1">
    <property type="nucleotide sequence ID" value="NZ_JAAGYR010000007.1"/>
</dbReference>
<reference evidence="1 2" key="1">
    <citation type="submission" date="2020-02" db="EMBL/GenBank/DDBJ databases">
        <title>Pelistega sp. NLN82 were isolated from wild rodents of the Hainan Island.</title>
        <authorList>
            <person name="Niu N."/>
            <person name="Zhou J."/>
        </authorList>
    </citation>
    <scope>NUCLEOTIDE SEQUENCE [LARGE SCALE GENOMIC DNA]</scope>
    <source>
        <strain evidence="1 2">NLN82</strain>
    </source>
</reference>
<comment type="caution">
    <text evidence="1">The sequence shown here is derived from an EMBL/GenBank/DDBJ whole genome shotgun (WGS) entry which is preliminary data.</text>
</comment>
<dbReference type="EMBL" id="JAAGYR010000007">
    <property type="protein sequence ID" value="NEN75687.1"/>
    <property type="molecule type" value="Genomic_DNA"/>
</dbReference>
<evidence type="ECO:0000313" key="1">
    <source>
        <dbReference type="EMBL" id="NEN75687.1"/>
    </source>
</evidence>
<dbReference type="AlphaFoldDB" id="A0A6L9Y737"/>
<sequence length="173" mass="19839">MNTEQLKLLRDYAKSADSDKTWSSLSKFLSLVNPQDIMAICDELLLLRAGNSKTPSIRPSKQALEQLLQAEVLVPSCDKIKNGYAIRYAGFSFDATKEGPTEGVLWTAQEKYIYELRQQGRLISFIQQLEHQAAIPTWHLTVEVGKRKNYEGTLIFRYIREDHAKIQQLSFFP</sequence>
<organism evidence="1 2">
    <name type="scientific">Pelistega ratti</name>
    <dbReference type="NCBI Taxonomy" id="2652177"/>
    <lineage>
        <taxon>Bacteria</taxon>
        <taxon>Pseudomonadati</taxon>
        <taxon>Pseudomonadota</taxon>
        <taxon>Betaproteobacteria</taxon>
        <taxon>Burkholderiales</taxon>
        <taxon>Alcaligenaceae</taxon>
        <taxon>Pelistega</taxon>
    </lineage>
</organism>
<gene>
    <name evidence="1" type="ORF">F9B74_05010</name>
</gene>
<protein>
    <submittedName>
        <fullName evidence="1">Uncharacterized protein</fullName>
    </submittedName>
</protein>
<name>A0A6L9Y737_9BURK</name>
<proteinExistence type="predicted"/>
<dbReference type="Proteomes" id="UP000477651">
    <property type="component" value="Unassembled WGS sequence"/>
</dbReference>
<keyword evidence="2" id="KW-1185">Reference proteome</keyword>